<dbReference type="RefSeq" id="WP_171244914.1">
    <property type="nucleotide sequence ID" value="NZ_JABEPQ010000005.1"/>
</dbReference>
<evidence type="ECO:0000313" key="3">
    <source>
        <dbReference type="EMBL" id="NNM47835.1"/>
    </source>
</evidence>
<comment type="caution">
    <text evidence="3">The sequence shown here is derived from an EMBL/GenBank/DDBJ whole genome shotgun (WGS) entry which is preliminary data.</text>
</comment>
<evidence type="ECO:0000256" key="1">
    <source>
        <dbReference type="SAM" id="MobiDB-lite"/>
    </source>
</evidence>
<evidence type="ECO:0000256" key="2">
    <source>
        <dbReference type="SAM" id="Phobius"/>
    </source>
</evidence>
<keyword evidence="2" id="KW-0472">Membrane</keyword>
<feature type="region of interest" description="Disordered" evidence="1">
    <location>
        <begin position="49"/>
        <end position="81"/>
    </location>
</feature>
<reference evidence="3 4" key="1">
    <citation type="submission" date="2020-04" db="EMBL/GenBank/DDBJ databases">
        <title>Knoellia sp. isolate from air conditioner.</title>
        <authorList>
            <person name="Chea S."/>
            <person name="Kim D.-U."/>
        </authorList>
    </citation>
    <scope>NUCLEOTIDE SEQUENCE [LARGE SCALE GENOMIC DNA]</scope>
    <source>
        <strain evidence="3 4">DB2414S</strain>
    </source>
</reference>
<feature type="compositionally biased region" description="Polar residues" evidence="1">
    <location>
        <begin position="70"/>
        <end position="81"/>
    </location>
</feature>
<dbReference type="AlphaFoldDB" id="A0A849HIS6"/>
<organism evidence="3 4">
    <name type="scientific">Knoellia koreensis</name>
    <dbReference type="NCBI Taxonomy" id="2730921"/>
    <lineage>
        <taxon>Bacteria</taxon>
        <taxon>Bacillati</taxon>
        <taxon>Actinomycetota</taxon>
        <taxon>Actinomycetes</taxon>
        <taxon>Micrococcales</taxon>
        <taxon>Intrasporangiaceae</taxon>
        <taxon>Knoellia</taxon>
    </lineage>
</organism>
<keyword evidence="2" id="KW-1133">Transmembrane helix</keyword>
<protein>
    <submittedName>
        <fullName evidence="3">Uncharacterized protein</fullName>
    </submittedName>
</protein>
<name>A0A849HIS6_9MICO</name>
<feature type="transmembrane region" description="Helical" evidence="2">
    <location>
        <begin position="20"/>
        <end position="43"/>
    </location>
</feature>
<keyword evidence="4" id="KW-1185">Reference proteome</keyword>
<proteinExistence type="predicted"/>
<gene>
    <name evidence="3" type="ORF">HJG52_17760</name>
</gene>
<keyword evidence="2" id="KW-0812">Transmembrane</keyword>
<sequence>MTESHPDPNDVRETPPGIPRWVKISGLVVAALIAIFIAAMLLAGGQHGPGRHMSLGPVTGRSAAELPTAASPSTVSLGRLG</sequence>
<dbReference type="EMBL" id="JABEPQ010000005">
    <property type="protein sequence ID" value="NNM47835.1"/>
    <property type="molecule type" value="Genomic_DNA"/>
</dbReference>
<dbReference type="Proteomes" id="UP000588586">
    <property type="component" value="Unassembled WGS sequence"/>
</dbReference>
<evidence type="ECO:0000313" key="4">
    <source>
        <dbReference type="Proteomes" id="UP000588586"/>
    </source>
</evidence>
<accession>A0A849HIS6</accession>